<sequence>MKPVEDKLSEDVELGSDARRQHFWEHGIFGDRRVHRDLRQGFKYEGVYRRKGGLPLLLAAVEGTDHEGRLFRWVARRARKRVLQPYRCSKPLPPVDWLGWLDARQHWRKLGWWIAILYSLGSLLFVISGVAGEIQSVVESSDGVRSLSAALIAWPNLIAANLCFFPAGAIQIVESTNMDFGSKLAAWQEQGGKGPRPHHRLQPHRDDLRTISWWASVIQWTGMMGFNIATIAAFLATIIELQAGCWLADLAAAAPDTARWTINFGFTYGGAAFTVSAVMFAMEATGSWWRGLVPSRTEDLRSISWHAAFWNFYGSAGFLIGGAATYATSFSWTQLQIINGVGNLGGAVWFLMAALAAALEQANPGRT</sequence>
<proteinExistence type="predicted"/>
<dbReference type="EMBL" id="GL433870">
    <property type="protein sequence ID" value="EFN50967.1"/>
    <property type="molecule type" value="Genomic_DNA"/>
</dbReference>
<organism evidence="3">
    <name type="scientific">Chlorella variabilis</name>
    <name type="common">Green alga</name>
    <dbReference type="NCBI Taxonomy" id="554065"/>
    <lineage>
        <taxon>Eukaryota</taxon>
        <taxon>Viridiplantae</taxon>
        <taxon>Chlorophyta</taxon>
        <taxon>core chlorophytes</taxon>
        <taxon>Trebouxiophyceae</taxon>
        <taxon>Chlorellales</taxon>
        <taxon>Chlorellaceae</taxon>
        <taxon>Chlorella clade</taxon>
        <taxon>Chlorella</taxon>
    </lineage>
</organism>
<feature type="transmembrane region" description="Helical" evidence="1">
    <location>
        <begin position="337"/>
        <end position="359"/>
    </location>
</feature>
<evidence type="ECO:0000256" key="1">
    <source>
        <dbReference type="SAM" id="Phobius"/>
    </source>
</evidence>
<dbReference type="GeneID" id="17350417"/>
<keyword evidence="1" id="KW-1133">Transmembrane helix</keyword>
<feature type="transmembrane region" description="Helical" evidence="1">
    <location>
        <begin position="213"/>
        <end position="239"/>
    </location>
</feature>
<dbReference type="eggNOG" id="ENOG502STIM">
    <property type="taxonomic scope" value="Eukaryota"/>
</dbReference>
<keyword evidence="1" id="KW-0812">Transmembrane</keyword>
<name>E1ZTA8_CHLVA</name>
<dbReference type="OMA" id="RSISWHA"/>
<feature type="transmembrane region" description="Helical" evidence="1">
    <location>
        <begin position="259"/>
        <end position="282"/>
    </location>
</feature>
<evidence type="ECO:0000313" key="3">
    <source>
        <dbReference type="Proteomes" id="UP000008141"/>
    </source>
</evidence>
<dbReference type="InParanoid" id="E1ZTA8"/>
<dbReference type="RefSeq" id="XP_005843069.1">
    <property type="nucleotide sequence ID" value="XM_005843007.1"/>
</dbReference>
<dbReference type="OrthoDB" id="512851at2759"/>
<accession>E1ZTA8</accession>
<dbReference type="AlphaFoldDB" id="E1ZTA8"/>
<keyword evidence="3" id="KW-1185">Reference proteome</keyword>
<reference evidence="2 3" key="1">
    <citation type="journal article" date="2010" name="Plant Cell">
        <title>The Chlorella variabilis NC64A genome reveals adaptation to photosymbiosis, coevolution with viruses, and cryptic sex.</title>
        <authorList>
            <person name="Blanc G."/>
            <person name="Duncan G."/>
            <person name="Agarkova I."/>
            <person name="Borodovsky M."/>
            <person name="Gurnon J."/>
            <person name="Kuo A."/>
            <person name="Lindquist E."/>
            <person name="Lucas S."/>
            <person name="Pangilinan J."/>
            <person name="Polle J."/>
            <person name="Salamov A."/>
            <person name="Terry A."/>
            <person name="Yamada T."/>
            <person name="Dunigan D.D."/>
            <person name="Grigoriev I.V."/>
            <person name="Claverie J.M."/>
            <person name="Van Etten J.L."/>
        </authorList>
    </citation>
    <scope>NUCLEOTIDE SEQUENCE [LARGE SCALE GENOMIC DNA]</scope>
    <source>
        <strain evidence="2 3">NC64A</strain>
    </source>
</reference>
<feature type="transmembrane region" description="Helical" evidence="1">
    <location>
        <begin position="303"/>
        <end position="325"/>
    </location>
</feature>
<gene>
    <name evidence="2" type="ORF">CHLNCDRAFT_141603</name>
</gene>
<protein>
    <submittedName>
        <fullName evidence="2">Uncharacterized protein</fullName>
    </submittedName>
</protein>
<dbReference type="Proteomes" id="UP000008141">
    <property type="component" value="Unassembled WGS sequence"/>
</dbReference>
<dbReference type="KEGG" id="cvr:CHLNCDRAFT_141603"/>
<keyword evidence="1" id="KW-0472">Membrane</keyword>
<feature type="transmembrane region" description="Helical" evidence="1">
    <location>
        <begin position="110"/>
        <end position="131"/>
    </location>
</feature>
<evidence type="ECO:0000313" key="2">
    <source>
        <dbReference type="EMBL" id="EFN50967.1"/>
    </source>
</evidence>